<organism evidence="13">
    <name type="scientific">Schistocephalus solidus</name>
    <name type="common">Tapeworm</name>
    <dbReference type="NCBI Taxonomy" id="70667"/>
    <lineage>
        <taxon>Eukaryota</taxon>
        <taxon>Metazoa</taxon>
        <taxon>Spiralia</taxon>
        <taxon>Lophotrochozoa</taxon>
        <taxon>Platyhelminthes</taxon>
        <taxon>Cestoda</taxon>
        <taxon>Eucestoda</taxon>
        <taxon>Diphyllobothriidea</taxon>
        <taxon>Diphyllobothriidae</taxon>
        <taxon>Schistocephalus</taxon>
    </lineage>
</organism>
<feature type="transmembrane region" description="Helical" evidence="9">
    <location>
        <begin position="291"/>
        <end position="309"/>
    </location>
</feature>
<dbReference type="PRINTS" id="PR01231">
    <property type="entry name" value="HCO3TRNSPORT"/>
</dbReference>
<sequence length="842" mass="94487">MRCELRAACTVIVSEIFRLFGGLVADLKRRAPHYLSDFTDAIHIQCFASFFFLYFACLAPIITFGGLLSTVTGGYLGTMESIVSGAVVGILYALFSGQPLTIMGSTGPVLVFEGIIYRLCTNNRWAYLSFRFWIGMWTAFFLLLVVAFDLSALVRFITRFTEESFALLIALIFIVEAFQKTFAISKVYPVNLNWSPAIFPPMDCRCIPPANISNQENLNQARHDYPMLDLPFIGTNDTDAHHPDNNNSIIDWERITSDLYSWDALETQKRCRILKGVWNNKACEAFYAPDIFFFCCLLFISCFFLSYLLRSIRTSRFFPSRVRLPSPPPSIFCFQLRCLSPLLPQRHEALTIRSLIADFAVMIAIITCTLVDYFCGLHTPKLQVPSEFEPTLGYRKRGWLIPPFNGNPWWSSLLALGPALLAVILIFMDQQITAVIINRRENKLKKGEGYHLDLLIVALTLATNSLLGIPWFVAATVLSINHVLSLKKVSESAAPGEQPVFLGCREQRVTGFLIFLFIGLSVFMSKVLRFIPMAVLYGVFLLMGITSLNGLQFIQRFLLIFMPGKYQPDYPYLSHVRLWRVHLFTVIQLVCLVLLWVIKSIQQVSILFPLMVLAMCFIRKALDFVFTQHELRWLDDILPESSCSRNSKKSLPDLNSKTTVDSQPISEPLLLKPDDKPFSVSEEVSKTLIWRQLSGIGLVDQGDDDSEETKKSHRRRRKGNRDGTDDGGDSGREQSGRAKRRHSHGNRLRVLRLFSADASAGMVPELPTSHRNTNDSDFGQTATDDGGSVSGGGGGRRVKAGCNQSNNSAATAVADRLNPPVIQINPPSSQCSPNASRRNSKL</sequence>
<evidence type="ECO:0000313" key="12">
    <source>
        <dbReference type="Proteomes" id="UP000275846"/>
    </source>
</evidence>
<protein>
    <submittedName>
        <fullName evidence="13">Anion exchange protein</fullName>
    </submittedName>
</protein>
<dbReference type="Pfam" id="PF00955">
    <property type="entry name" value="HCO3_cotransp"/>
    <property type="match status" value="2"/>
</dbReference>
<reference evidence="13" key="1">
    <citation type="submission" date="2016-06" db="UniProtKB">
        <authorList>
            <consortium name="WormBaseParasite"/>
        </authorList>
    </citation>
    <scope>IDENTIFICATION</scope>
</reference>
<feature type="compositionally biased region" description="Polar residues" evidence="8">
    <location>
        <begin position="769"/>
        <end position="783"/>
    </location>
</feature>
<dbReference type="AlphaFoldDB" id="A0A183SYX7"/>
<feature type="transmembrane region" description="Helical" evidence="9">
    <location>
        <begin position="578"/>
        <end position="597"/>
    </location>
</feature>
<dbReference type="WBParaSite" id="SSLN_0000978501-mRNA-1">
    <property type="protein sequence ID" value="SSLN_0000978501-mRNA-1"/>
    <property type="gene ID" value="SSLN_0000978501"/>
</dbReference>
<dbReference type="Proteomes" id="UP000275846">
    <property type="component" value="Unassembled WGS sequence"/>
</dbReference>
<evidence type="ECO:0000256" key="9">
    <source>
        <dbReference type="SAM" id="Phobius"/>
    </source>
</evidence>
<evidence type="ECO:0000313" key="13">
    <source>
        <dbReference type="WBParaSite" id="SSLN_0000978501-mRNA-1"/>
    </source>
</evidence>
<feature type="transmembrane region" description="Helical" evidence="9">
    <location>
        <begin position="409"/>
        <end position="428"/>
    </location>
</feature>
<feature type="transmembrane region" description="Helical" evidence="9">
    <location>
        <begin position="449"/>
        <end position="473"/>
    </location>
</feature>
<dbReference type="PANTHER" id="PTHR11453:SF36">
    <property type="entry name" value="ANION EXCHANGE PROTEIN"/>
    <property type="match status" value="1"/>
</dbReference>
<evidence type="ECO:0000256" key="2">
    <source>
        <dbReference type="ARBA" id="ARBA00010993"/>
    </source>
</evidence>
<dbReference type="GO" id="GO:0008510">
    <property type="term" value="F:sodium:bicarbonate symporter activity"/>
    <property type="evidence" value="ECO:0007669"/>
    <property type="project" value="TreeGrafter"/>
</dbReference>
<keyword evidence="4" id="KW-1003">Cell membrane</keyword>
<dbReference type="OrthoDB" id="1735926at2759"/>
<gene>
    <name evidence="11" type="ORF">SSLN_LOCUS9425</name>
</gene>
<comment type="subcellular location">
    <subcellularLocation>
        <location evidence="1">Cell membrane</location>
        <topology evidence="1">Multi-pass membrane protein</topology>
    </subcellularLocation>
</comment>
<evidence type="ECO:0000259" key="10">
    <source>
        <dbReference type="Pfam" id="PF00955"/>
    </source>
</evidence>
<dbReference type="PANTHER" id="PTHR11453">
    <property type="entry name" value="ANION EXCHANGE PROTEIN"/>
    <property type="match status" value="1"/>
</dbReference>
<dbReference type="GO" id="GO:0005452">
    <property type="term" value="F:solute:inorganic anion antiporter activity"/>
    <property type="evidence" value="ECO:0007669"/>
    <property type="project" value="InterPro"/>
</dbReference>
<feature type="transmembrane region" description="Helical" evidence="9">
    <location>
        <begin position="165"/>
        <end position="184"/>
    </location>
</feature>
<dbReference type="FunFam" id="1.10.287.570:FF:000001">
    <property type="entry name" value="Anion exchange protein"/>
    <property type="match status" value="1"/>
</dbReference>
<evidence type="ECO:0000256" key="1">
    <source>
        <dbReference type="ARBA" id="ARBA00004651"/>
    </source>
</evidence>
<keyword evidence="7 9" id="KW-0472">Membrane</keyword>
<feature type="region of interest" description="Disordered" evidence="8">
    <location>
        <begin position="816"/>
        <end position="842"/>
    </location>
</feature>
<keyword evidence="6 9" id="KW-1133">Transmembrane helix</keyword>
<feature type="domain" description="Bicarbonate transporter-like transmembrane" evidence="10">
    <location>
        <begin position="351"/>
        <end position="638"/>
    </location>
</feature>
<evidence type="ECO:0000256" key="6">
    <source>
        <dbReference type="ARBA" id="ARBA00022989"/>
    </source>
</evidence>
<feature type="transmembrane region" description="Helical" evidence="9">
    <location>
        <begin position="355"/>
        <end position="374"/>
    </location>
</feature>
<feature type="region of interest" description="Disordered" evidence="8">
    <location>
        <begin position="643"/>
        <end position="674"/>
    </location>
</feature>
<feature type="transmembrane region" description="Helical" evidence="9">
    <location>
        <begin position="75"/>
        <end position="95"/>
    </location>
</feature>
<feature type="transmembrane region" description="Helical" evidence="9">
    <location>
        <begin position="604"/>
        <end position="622"/>
    </location>
</feature>
<comment type="similarity">
    <text evidence="2">Belongs to the anion exchanger (TC 2.A.31) family.</text>
</comment>
<feature type="compositionally biased region" description="Polar residues" evidence="8">
    <location>
        <begin position="825"/>
        <end position="842"/>
    </location>
</feature>
<feature type="transmembrane region" description="Helical" evidence="9">
    <location>
        <begin position="42"/>
        <end position="68"/>
    </location>
</feature>
<feature type="compositionally biased region" description="Basic and acidic residues" evidence="8">
    <location>
        <begin position="720"/>
        <end position="736"/>
    </location>
</feature>
<dbReference type="EMBL" id="UYSU01035232">
    <property type="protein sequence ID" value="VDL95810.1"/>
    <property type="molecule type" value="Genomic_DNA"/>
</dbReference>
<evidence type="ECO:0000256" key="8">
    <source>
        <dbReference type="SAM" id="MobiDB-lite"/>
    </source>
</evidence>
<reference evidence="11 12" key="2">
    <citation type="submission" date="2018-11" db="EMBL/GenBank/DDBJ databases">
        <authorList>
            <consortium name="Pathogen Informatics"/>
        </authorList>
    </citation>
    <scope>NUCLEOTIDE SEQUENCE [LARGE SCALE GENOMIC DNA]</scope>
    <source>
        <strain evidence="11 12">NST_G2</strain>
    </source>
</reference>
<evidence type="ECO:0000256" key="5">
    <source>
        <dbReference type="ARBA" id="ARBA00022692"/>
    </source>
</evidence>
<dbReference type="GO" id="GO:0051453">
    <property type="term" value="P:regulation of intracellular pH"/>
    <property type="evidence" value="ECO:0007669"/>
    <property type="project" value="TreeGrafter"/>
</dbReference>
<dbReference type="STRING" id="70667.A0A183SYX7"/>
<evidence type="ECO:0000256" key="4">
    <source>
        <dbReference type="ARBA" id="ARBA00022475"/>
    </source>
</evidence>
<feature type="region of interest" description="Disordered" evidence="8">
    <location>
        <begin position="700"/>
        <end position="749"/>
    </location>
</feature>
<evidence type="ECO:0000256" key="7">
    <source>
        <dbReference type="ARBA" id="ARBA00023136"/>
    </source>
</evidence>
<feature type="transmembrane region" description="Helical" evidence="9">
    <location>
        <begin position="132"/>
        <end position="153"/>
    </location>
</feature>
<evidence type="ECO:0000256" key="3">
    <source>
        <dbReference type="ARBA" id="ARBA00022448"/>
    </source>
</evidence>
<feature type="domain" description="Bicarbonate transporter-like transmembrane" evidence="10">
    <location>
        <begin position="18"/>
        <end position="323"/>
    </location>
</feature>
<dbReference type="GO" id="GO:0006820">
    <property type="term" value="P:monoatomic anion transport"/>
    <property type="evidence" value="ECO:0007669"/>
    <property type="project" value="InterPro"/>
</dbReference>
<keyword evidence="12" id="KW-1185">Reference proteome</keyword>
<proteinExistence type="inferred from homology"/>
<evidence type="ECO:0000313" key="11">
    <source>
        <dbReference type="EMBL" id="VDL95810.1"/>
    </source>
</evidence>
<feature type="transmembrane region" description="Helical" evidence="9">
    <location>
        <begin position="535"/>
        <end position="558"/>
    </location>
</feature>
<keyword evidence="5 9" id="KW-0812">Transmembrane</keyword>
<feature type="compositionally biased region" description="Basic residues" evidence="8">
    <location>
        <begin position="737"/>
        <end position="749"/>
    </location>
</feature>
<feature type="transmembrane region" description="Helical" evidence="9">
    <location>
        <begin position="509"/>
        <end position="528"/>
    </location>
</feature>
<keyword evidence="3" id="KW-0813">Transport</keyword>
<feature type="compositionally biased region" description="Polar residues" evidence="8">
    <location>
        <begin position="653"/>
        <end position="665"/>
    </location>
</feature>
<dbReference type="InterPro" id="IPR003020">
    <property type="entry name" value="HCO3_transpt_euk"/>
</dbReference>
<name>A0A183SYX7_SCHSO</name>
<dbReference type="GO" id="GO:0005886">
    <property type="term" value="C:plasma membrane"/>
    <property type="evidence" value="ECO:0007669"/>
    <property type="project" value="UniProtKB-SubCell"/>
</dbReference>
<accession>A0A183SYX7</accession>
<feature type="region of interest" description="Disordered" evidence="8">
    <location>
        <begin position="762"/>
        <end position="803"/>
    </location>
</feature>
<dbReference type="InterPro" id="IPR011531">
    <property type="entry name" value="HCO3_transpt-like_TM_dom"/>
</dbReference>
<dbReference type="Gene3D" id="1.10.287.570">
    <property type="entry name" value="Helical hairpin bin"/>
    <property type="match status" value="1"/>
</dbReference>